<dbReference type="Pfam" id="PF04014">
    <property type="entry name" value="MazE_antitoxin"/>
    <property type="match status" value="1"/>
</dbReference>
<dbReference type="InterPro" id="IPR007159">
    <property type="entry name" value="SpoVT-AbrB_dom"/>
</dbReference>
<evidence type="ECO:0000313" key="5">
    <source>
        <dbReference type="Proteomes" id="UP000199139"/>
    </source>
</evidence>
<evidence type="ECO:0000313" key="6">
    <source>
        <dbReference type="Proteomes" id="UP000321773"/>
    </source>
</evidence>
<keyword evidence="6" id="KW-1185">Reference proteome</keyword>
<evidence type="ECO:0000256" key="1">
    <source>
        <dbReference type="PROSITE-ProRule" id="PRU01076"/>
    </source>
</evidence>
<dbReference type="InterPro" id="IPR052731">
    <property type="entry name" value="B_subtilis_Trans_State_Reg"/>
</dbReference>
<dbReference type="PROSITE" id="PS51740">
    <property type="entry name" value="SPOVT_ABRB"/>
    <property type="match status" value="1"/>
</dbReference>
<dbReference type="Proteomes" id="UP000199139">
    <property type="component" value="Unassembled WGS sequence"/>
</dbReference>
<dbReference type="OrthoDB" id="9782993at2"/>
<evidence type="ECO:0000313" key="4">
    <source>
        <dbReference type="EMBL" id="SFS88646.1"/>
    </source>
</evidence>
<dbReference type="GO" id="GO:0003677">
    <property type="term" value="F:DNA binding"/>
    <property type="evidence" value="ECO:0007669"/>
    <property type="project" value="UniProtKB-UniRule"/>
</dbReference>
<dbReference type="SUPFAM" id="SSF89447">
    <property type="entry name" value="AbrB/MazE/MraZ-like"/>
    <property type="match status" value="1"/>
</dbReference>
<dbReference type="EMBL" id="BJWJ01000015">
    <property type="protein sequence ID" value="GEM04669.1"/>
    <property type="molecule type" value="Genomic_DNA"/>
</dbReference>
<evidence type="ECO:0000313" key="3">
    <source>
        <dbReference type="EMBL" id="GEM04669.1"/>
    </source>
</evidence>
<dbReference type="PANTHER" id="PTHR36432:SF1">
    <property type="entry name" value="STAGE V SPORULATION PROTEIN T"/>
    <property type="match status" value="1"/>
</dbReference>
<dbReference type="PANTHER" id="PTHR36432">
    <property type="match status" value="1"/>
</dbReference>
<feature type="domain" description="SpoVT-AbrB" evidence="2">
    <location>
        <begin position="5"/>
        <end position="51"/>
    </location>
</feature>
<proteinExistence type="predicted"/>
<gene>
    <name evidence="3" type="primary">spoVT</name>
    <name evidence="3" type="ORF">HMI01_16570</name>
    <name evidence="4" type="ORF">SAMN05421668_11538</name>
</gene>
<dbReference type="SMART" id="SM00966">
    <property type="entry name" value="SpoVT_AbrB"/>
    <property type="match status" value="1"/>
</dbReference>
<dbReference type="NCBIfam" id="TIGR01439">
    <property type="entry name" value="lp_hng_hel_AbrB"/>
    <property type="match status" value="1"/>
</dbReference>
<dbReference type="InterPro" id="IPR037914">
    <property type="entry name" value="SpoVT-AbrB_sf"/>
</dbReference>
<dbReference type="InterPro" id="IPR029016">
    <property type="entry name" value="GAF-like_dom_sf"/>
</dbReference>
<dbReference type="STRING" id="306541.SAMN05421668_11538"/>
<name>A0A1I6THL3_9BACI</name>
<dbReference type="Gene3D" id="3.30.450.40">
    <property type="match status" value="1"/>
</dbReference>
<protein>
    <submittedName>
        <fullName evidence="3 4">Stage V sporulation protein T</fullName>
    </submittedName>
</protein>
<dbReference type="RefSeq" id="WP_062321662.1">
    <property type="nucleotide sequence ID" value="NZ_BJWJ01000015.1"/>
</dbReference>
<dbReference type="Proteomes" id="UP000321773">
    <property type="component" value="Unassembled WGS sequence"/>
</dbReference>
<reference evidence="3 6" key="2">
    <citation type="submission" date="2019-07" db="EMBL/GenBank/DDBJ databases">
        <title>Whole genome shotgun sequence of Halolactibacillus miurensis NBRC 100873.</title>
        <authorList>
            <person name="Hosoyama A."/>
            <person name="Uohara A."/>
            <person name="Ohji S."/>
            <person name="Ichikawa N."/>
        </authorList>
    </citation>
    <scope>NUCLEOTIDE SEQUENCE [LARGE SCALE GENOMIC DNA]</scope>
    <source>
        <strain evidence="3 6">NBRC 100873</strain>
    </source>
</reference>
<sequence>MKATGIIRRIDDLGRVVIPKEIRRHLRIRESEPLEIFVQHQNEIVLKKYSPVQALEEIALPYLRSIHHELGCPLLLMDREQFILGIGSETKPHLHQPISKQLDDLLDKRQPVLKETKETLVLREGAEADVRYYFVPIISESNQIGGILAFTEGEEWPKATANVLNIFVHFLKMQLEI</sequence>
<dbReference type="Pfam" id="PF15714">
    <property type="entry name" value="SpoVT_C"/>
    <property type="match status" value="1"/>
</dbReference>
<dbReference type="AlphaFoldDB" id="A0A1I6THL3"/>
<dbReference type="EMBL" id="FPAI01000015">
    <property type="protein sequence ID" value="SFS88646.1"/>
    <property type="molecule type" value="Genomic_DNA"/>
</dbReference>
<dbReference type="Gene3D" id="2.10.260.10">
    <property type="match status" value="1"/>
</dbReference>
<evidence type="ECO:0000259" key="2">
    <source>
        <dbReference type="PROSITE" id="PS51740"/>
    </source>
</evidence>
<keyword evidence="1" id="KW-0238">DNA-binding</keyword>
<reference evidence="4 5" key="1">
    <citation type="submission" date="2016-10" db="EMBL/GenBank/DDBJ databases">
        <authorList>
            <person name="de Groot N.N."/>
        </authorList>
    </citation>
    <scope>NUCLEOTIDE SEQUENCE [LARGE SCALE GENOMIC DNA]</scope>
    <source>
        <strain evidence="4 5">DSM 17074</strain>
    </source>
</reference>
<accession>A0A1I6THL3</accession>
<organism evidence="4 5">
    <name type="scientific">Halolactibacillus miurensis</name>
    <dbReference type="NCBI Taxonomy" id="306541"/>
    <lineage>
        <taxon>Bacteria</taxon>
        <taxon>Bacillati</taxon>
        <taxon>Bacillota</taxon>
        <taxon>Bacilli</taxon>
        <taxon>Bacillales</taxon>
        <taxon>Bacillaceae</taxon>
        <taxon>Halolactibacillus</taxon>
    </lineage>
</organism>